<accession>A0A0S6UBL3</accession>
<keyword evidence="2" id="KW-0808">Transferase</keyword>
<dbReference type="EMBL" id="DF238840">
    <property type="protein sequence ID" value="GAF24790.1"/>
    <property type="molecule type" value="Genomic_DNA"/>
</dbReference>
<gene>
    <name evidence="2" type="ORF">MTY_0118</name>
</gene>
<dbReference type="Proteomes" id="UP000063718">
    <property type="component" value="Unassembled WGS sequence"/>
</dbReference>
<protein>
    <submittedName>
        <fullName evidence="2">Queuine/archaeosine tRNA-ribosyltransferase</fullName>
    </submittedName>
</protein>
<reference evidence="2" key="1">
    <citation type="journal article" date="2014" name="Gene">
        <title>Genome-guided analysis of transformation efficiency and carbon dioxide assimilation by Moorella thermoacetica Y72.</title>
        <authorList>
            <person name="Tsukahara K."/>
            <person name="Kita A."/>
            <person name="Nakashimada Y."/>
            <person name="Hoshino T."/>
            <person name="Murakami K."/>
        </authorList>
    </citation>
    <scope>NUCLEOTIDE SEQUENCE [LARGE SCALE GENOMIC DNA]</scope>
    <source>
        <strain evidence="2">Y72</strain>
    </source>
</reference>
<organism evidence="2">
    <name type="scientific">Moorella thermoacetica Y72</name>
    <dbReference type="NCBI Taxonomy" id="1325331"/>
    <lineage>
        <taxon>Bacteria</taxon>
        <taxon>Bacillati</taxon>
        <taxon>Bacillota</taxon>
        <taxon>Clostridia</taxon>
        <taxon>Neomoorellales</taxon>
        <taxon>Neomoorellaceae</taxon>
        <taxon>Neomoorella</taxon>
    </lineage>
</organism>
<name>A0A0S6UBL3_NEOTH</name>
<proteinExistence type="predicted"/>
<evidence type="ECO:0000256" key="1">
    <source>
        <dbReference type="SAM" id="MobiDB-lite"/>
    </source>
</evidence>
<dbReference type="GO" id="GO:0016740">
    <property type="term" value="F:transferase activity"/>
    <property type="evidence" value="ECO:0007669"/>
    <property type="project" value="UniProtKB-KW"/>
</dbReference>
<evidence type="ECO:0000313" key="2">
    <source>
        <dbReference type="EMBL" id="GAF24790.1"/>
    </source>
</evidence>
<dbReference type="RefSeq" id="WP_025772984.1">
    <property type="nucleotide sequence ID" value="NZ_DF238840.1"/>
</dbReference>
<dbReference type="AlphaFoldDB" id="A0A0S6UBL3"/>
<feature type="region of interest" description="Disordered" evidence="1">
    <location>
        <begin position="54"/>
        <end position="77"/>
    </location>
</feature>
<sequence>MPFTAPSVANKGNLFRIGPRIDILVAVQELVTFNILQDTLMLIPAVGLQQASSGAGPLPARPGQLSASSVPERQEGGQETLPYQVELIAAKRVLDSTWLADDNLLVRPYIPPGPAAGAPVKILACRIKNLVPQGRLSPISPGCQALAVAYYTYEVEVIFADGTGRTGAVTLESGPRRQRAVVYPGSGYLEVDVTVKCLGAGITSPVIPTPGTPSRHKPVRFWLGARPFSRQRA</sequence>